<keyword evidence="5" id="KW-1185">Reference proteome</keyword>
<evidence type="ECO:0000313" key="5">
    <source>
        <dbReference type="Proteomes" id="UP001595937"/>
    </source>
</evidence>
<keyword evidence="2" id="KW-0732">Signal</keyword>
<dbReference type="InterPro" id="IPR046281">
    <property type="entry name" value="DUF6318"/>
</dbReference>
<dbReference type="Pfam" id="PF19843">
    <property type="entry name" value="DUF6318"/>
    <property type="match status" value="1"/>
</dbReference>
<dbReference type="Proteomes" id="UP001595937">
    <property type="component" value="Unassembled WGS sequence"/>
</dbReference>
<organism evidence="4 5">
    <name type="scientific">Brachybacterium tyrofermentans</name>
    <dbReference type="NCBI Taxonomy" id="47848"/>
    <lineage>
        <taxon>Bacteria</taxon>
        <taxon>Bacillati</taxon>
        <taxon>Actinomycetota</taxon>
        <taxon>Actinomycetes</taxon>
        <taxon>Micrococcales</taxon>
        <taxon>Dermabacteraceae</taxon>
        <taxon>Brachybacterium</taxon>
    </lineage>
</organism>
<accession>A0ABW0FC14</accession>
<evidence type="ECO:0000256" key="2">
    <source>
        <dbReference type="SAM" id="SignalP"/>
    </source>
</evidence>
<feature type="domain" description="DUF6318" evidence="3">
    <location>
        <begin position="71"/>
        <end position="141"/>
    </location>
</feature>
<protein>
    <submittedName>
        <fullName evidence="4">DUF6318 family protein</fullName>
    </submittedName>
</protein>
<feature type="signal peptide" evidence="2">
    <location>
        <begin position="1"/>
        <end position="19"/>
    </location>
</feature>
<reference evidence="5" key="1">
    <citation type="journal article" date="2019" name="Int. J. Syst. Evol. Microbiol.">
        <title>The Global Catalogue of Microorganisms (GCM) 10K type strain sequencing project: providing services to taxonomists for standard genome sequencing and annotation.</title>
        <authorList>
            <consortium name="The Broad Institute Genomics Platform"/>
            <consortium name="The Broad Institute Genome Sequencing Center for Infectious Disease"/>
            <person name="Wu L."/>
            <person name="Ma J."/>
        </authorList>
    </citation>
    <scope>NUCLEOTIDE SEQUENCE [LARGE SCALE GENOMIC DNA]</scope>
    <source>
        <strain evidence="5">CGMCC 1.16455</strain>
    </source>
</reference>
<evidence type="ECO:0000313" key="4">
    <source>
        <dbReference type="EMBL" id="MFC5296767.1"/>
    </source>
</evidence>
<feature type="compositionally biased region" description="Gly residues" evidence="1">
    <location>
        <begin position="39"/>
        <end position="52"/>
    </location>
</feature>
<dbReference type="EMBL" id="JBHSLN010000012">
    <property type="protein sequence ID" value="MFC5296767.1"/>
    <property type="molecule type" value="Genomic_DNA"/>
</dbReference>
<feature type="region of interest" description="Disordered" evidence="1">
    <location>
        <begin position="26"/>
        <end position="81"/>
    </location>
</feature>
<name>A0ABW0FC14_9MICO</name>
<comment type="caution">
    <text evidence="4">The sequence shown here is derived from an EMBL/GenBank/DDBJ whole genome shotgun (WGS) entry which is preliminary data.</text>
</comment>
<gene>
    <name evidence="4" type="ORF">ACFPK8_04525</name>
</gene>
<evidence type="ECO:0000259" key="3">
    <source>
        <dbReference type="Pfam" id="PF19843"/>
    </source>
</evidence>
<dbReference type="RefSeq" id="WP_343925706.1">
    <property type="nucleotide sequence ID" value="NZ_BAAAIR010000046.1"/>
</dbReference>
<feature type="chain" id="PRO_5046045980" evidence="2">
    <location>
        <begin position="20"/>
        <end position="216"/>
    </location>
</feature>
<dbReference type="GeneID" id="303298645"/>
<evidence type="ECO:0000256" key="1">
    <source>
        <dbReference type="SAM" id="MobiDB-lite"/>
    </source>
</evidence>
<proteinExistence type="predicted"/>
<feature type="compositionally biased region" description="Low complexity" evidence="1">
    <location>
        <begin position="65"/>
        <end position="78"/>
    </location>
</feature>
<dbReference type="PROSITE" id="PS51257">
    <property type="entry name" value="PROKAR_LIPOPROTEIN"/>
    <property type="match status" value="1"/>
</dbReference>
<sequence length="216" mass="23151">MSRRLLAIAAAAALTFTFAACDVGGDGPVTEPPQQVGTSDGGGAAPSDGGGAAPSDGGDDDQTVAASDIPAPDPADYAGMDEHTADGATQAFRYYIAVSMWAHQTGETELLGSLQSDDCESCDEFNKDVPMLVEHDEYWSPFTITDNGSKIHESVNFDHEIGYYFTTSPHSRPVETFDDRFDVDEIQYIAVGGMTWESDRWVTEGVDAKWGEDAFS</sequence>